<keyword evidence="1" id="KW-1133">Transmembrane helix</keyword>
<reference evidence="2 3" key="1">
    <citation type="submission" date="2017-01" db="EMBL/GenBank/DDBJ databases">
        <authorList>
            <person name="Erauso G."/>
        </authorList>
    </citation>
    <scope>NUCLEOTIDE SEQUENCE [LARGE SCALE GENOMIC DNA]</scope>
    <source>
        <strain evidence="2">MESINF1</strain>
    </source>
</reference>
<protein>
    <submittedName>
        <fullName evidence="2">Uncharacterized protein</fullName>
    </submittedName>
</protein>
<evidence type="ECO:0000313" key="2">
    <source>
        <dbReference type="EMBL" id="SSC13335.1"/>
    </source>
</evidence>
<sequence>MKKIKRQVPRTAVPFFQYFFIIFRNSLFLLTAIYFASSLKPYSRVNESV</sequence>
<organism evidence="2 3">
    <name type="scientific">Mesotoga infera</name>
    <dbReference type="NCBI Taxonomy" id="1236046"/>
    <lineage>
        <taxon>Bacteria</taxon>
        <taxon>Thermotogati</taxon>
        <taxon>Thermotogota</taxon>
        <taxon>Thermotogae</taxon>
        <taxon>Kosmotogales</taxon>
        <taxon>Kosmotogaceae</taxon>
        <taxon>Mesotoga</taxon>
    </lineage>
</organism>
<dbReference type="AlphaFoldDB" id="A0A7Z7LGA1"/>
<dbReference type="KEGG" id="minf:MESINF_1891"/>
<proteinExistence type="predicted"/>
<keyword evidence="1" id="KW-0812">Transmembrane</keyword>
<evidence type="ECO:0000256" key="1">
    <source>
        <dbReference type="SAM" id="Phobius"/>
    </source>
</evidence>
<evidence type="ECO:0000313" key="3">
    <source>
        <dbReference type="Proteomes" id="UP000250796"/>
    </source>
</evidence>
<feature type="transmembrane region" description="Helical" evidence="1">
    <location>
        <begin position="12"/>
        <end position="36"/>
    </location>
</feature>
<dbReference type="Proteomes" id="UP000250796">
    <property type="component" value="Chromosome MESINF"/>
</dbReference>
<accession>A0A7Z7LGA1</accession>
<keyword evidence="1" id="KW-0472">Membrane</keyword>
<dbReference type="EMBL" id="LS974202">
    <property type="protein sequence ID" value="SSC13335.1"/>
    <property type="molecule type" value="Genomic_DNA"/>
</dbReference>
<gene>
    <name evidence="2" type="ORF">MESINF_1891</name>
</gene>
<name>A0A7Z7LGA1_9BACT</name>
<keyword evidence="3" id="KW-1185">Reference proteome</keyword>